<sequence length="509" mass="57157">MDKKKKFDLNLEIFRDIFQICPRVYGQNFDELPTNEDIVSFFKELGHTGEIKTIADITTGLDKLRLSRAQILWGMYYKKNVDYVELLWEDFTYQIDNRGVTPPKKAQKFKKSTSPKLSTVPASPDEPTRKSKRVKRPNKKSSDTPTTGVVIRETPVKSLSNKKEKITVEKRKGIDLLSKVALTEEAHEAESWGKDGDDSNNKHDFKSGGSDQERVSGDDKAQSDSEKGSDSGHETDENESGSESNQEENEEENEDDEEQEEDEFVKTPSNDTYDEDEIKIKDKTEGDEDKGIDYATNQFNDDVNVRLNDQVDIDEGLIQKEGTDAEMTNKTEVPVTRSSHSSDLASKFLNFSDIPHTDAEIVSPMDVHVHHEVPSNQTPTLLTVPVSVITESLPIFTIVIPQSLPSFTPPPQQSTPTLPPTTKATNPPSTLPNFASVFQFDNRVTTLEKEVVELKRNDPLNTQVTALVDEHLDSVLGAIRDEFISYLSASITARITEQVNNQLPQILPK</sequence>
<evidence type="ECO:0000256" key="1">
    <source>
        <dbReference type="SAM" id="MobiDB-lite"/>
    </source>
</evidence>
<evidence type="ECO:0000313" key="2">
    <source>
        <dbReference type="EMBL" id="GJS71056.1"/>
    </source>
</evidence>
<gene>
    <name evidence="2" type="ORF">Tco_0703897</name>
</gene>
<dbReference type="EMBL" id="BQNB010009978">
    <property type="protein sequence ID" value="GJS71056.1"/>
    <property type="molecule type" value="Genomic_DNA"/>
</dbReference>
<feature type="compositionally biased region" description="Basic and acidic residues" evidence="1">
    <location>
        <begin position="278"/>
        <end position="292"/>
    </location>
</feature>
<protein>
    <submittedName>
        <fullName evidence="2">Uncharacterized protein</fullName>
    </submittedName>
</protein>
<feature type="region of interest" description="Disordered" evidence="1">
    <location>
        <begin position="188"/>
        <end position="295"/>
    </location>
</feature>
<reference evidence="2" key="2">
    <citation type="submission" date="2022-01" db="EMBL/GenBank/DDBJ databases">
        <authorList>
            <person name="Yamashiro T."/>
            <person name="Shiraishi A."/>
            <person name="Satake H."/>
            <person name="Nakayama K."/>
        </authorList>
    </citation>
    <scope>NUCLEOTIDE SEQUENCE</scope>
</reference>
<evidence type="ECO:0000313" key="3">
    <source>
        <dbReference type="Proteomes" id="UP001151760"/>
    </source>
</evidence>
<dbReference type="Proteomes" id="UP001151760">
    <property type="component" value="Unassembled WGS sequence"/>
</dbReference>
<feature type="compositionally biased region" description="Basic and acidic residues" evidence="1">
    <location>
        <begin position="188"/>
        <end position="235"/>
    </location>
</feature>
<comment type="caution">
    <text evidence="2">The sequence shown here is derived from an EMBL/GenBank/DDBJ whole genome shotgun (WGS) entry which is preliminary data.</text>
</comment>
<keyword evidence="3" id="KW-1185">Reference proteome</keyword>
<feature type="compositionally biased region" description="Acidic residues" evidence="1">
    <location>
        <begin position="236"/>
        <end position="263"/>
    </location>
</feature>
<feature type="region of interest" description="Disordered" evidence="1">
    <location>
        <begin position="102"/>
        <end position="156"/>
    </location>
</feature>
<name>A0ABQ4Y1M7_9ASTR</name>
<organism evidence="2 3">
    <name type="scientific">Tanacetum coccineum</name>
    <dbReference type="NCBI Taxonomy" id="301880"/>
    <lineage>
        <taxon>Eukaryota</taxon>
        <taxon>Viridiplantae</taxon>
        <taxon>Streptophyta</taxon>
        <taxon>Embryophyta</taxon>
        <taxon>Tracheophyta</taxon>
        <taxon>Spermatophyta</taxon>
        <taxon>Magnoliopsida</taxon>
        <taxon>eudicotyledons</taxon>
        <taxon>Gunneridae</taxon>
        <taxon>Pentapetalae</taxon>
        <taxon>asterids</taxon>
        <taxon>campanulids</taxon>
        <taxon>Asterales</taxon>
        <taxon>Asteraceae</taxon>
        <taxon>Asteroideae</taxon>
        <taxon>Anthemideae</taxon>
        <taxon>Anthemidinae</taxon>
        <taxon>Tanacetum</taxon>
    </lineage>
</organism>
<proteinExistence type="predicted"/>
<feature type="compositionally biased region" description="Basic residues" evidence="1">
    <location>
        <begin position="130"/>
        <end position="139"/>
    </location>
</feature>
<reference evidence="2" key="1">
    <citation type="journal article" date="2022" name="Int. J. Mol. Sci.">
        <title>Draft Genome of Tanacetum Coccineum: Genomic Comparison of Closely Related Tanacetum-Family Plants.</title>
        <authorList>
            <person name="Yamashiro T."/>
            <person name="Shiraishi A."/>
            <person name="Nakayama K."/>
            <person name="Satake H."/>
        </authorList>
    </citation>
    <scope>NUCLEOTIDE SEQUENCE</scope>
</reference>
<feature type="compositionally biased region" description="Pro residues" evidence="1">
    <location>
        <begin position="407"/>
        <end position="419"/>
    </location>
</feature>
<accession>A0ABQ4Y1M7</accession>
<feature type="region of interest" description="Disordered" evidence="1">
    <location>
        <begin position="406"/>
        <end position="428"/>
    </location>
</feature>